<dbReference type="Proteomes" id="UP001162030">
    <property type="component" value="Chromosome"/>
</dbReference>
<evidence type="ECO:0000313" key="2">
    <source>
        <dbReference type="Proteomes" id="UP001162030"/>
    </source>
</evidence>
<proteinExistence type="predicted"/>
<gene>
    <name evidence="1" type="ORF">MSZNOR_1400</name>
</gene>
<organism evidence="1 2">
    <name type="scientific">Methylocaldum szegediense</name>
    <dbReference type="NCBI Taxonomy" id="73780"/>
    <lineage>
        <taxon>Bacteria</taxon>
        <taxon>Pseudomonadati</taxon>
        <taxon>Pseudomonadota</taxon>
        <taxon>Gammaproteobacteria</taxon>
        <taxon>Methylococcales</taxon>
        <taxon>Methylococcaceae</taxon>
        <taxon>Methylocaldum</taxon>
    </lineage>
</organism>
<keyword evidence="2" id="KW-1185">Reference proteome</keyword>
<evidence type="ECO:0000313" key="1">
    <source>
        <dbReference type="EMBL" id="CAI8790913.1"/>
    </source>
</evidence>
<reference evidence="1 2" key="1">
    <citation type="submission" date="2023-03" db="EMBL/GenBank/DDBJ databases">
        <authorList>
            <person name="Pearce D."/>
        </authorList>
    </citation>
    <scope>NUCLEOTIDE SEQUENCE [LARGE SCALE GENOMIC DNA]</scope>
    <source>
        <strain evidence="1">Msz</strain>
    </source>
</reference>
<protein>
    <submittedName>
        <fullName evidence="1">Uncharacterized protein</fullName>
    </submittedName>
</protein>
<dbReference type="EMBL" id="OX458333">
    <property type="protein sequence ID" value="CAI8790913.1"/>
    <property type="molecule type" value="Genomic_DNA"/>
</dbReference>
<sequence>MPHSISGCLGGKAIELFGETSVRVAGSEAMASPEGKPRAMVPMLGRSPELPADLAQGPVHDVARAHGSGLAGHFPAVVEQDQRGNAANAEARSENRFFLGVGFGEAEARFQLARRFFERRRHHAAGTAPGCPEINQQRNIAACGKEVEIGCRESDGVAFEQALSTASAIGRIGEARRRQAVDGPAMGANNMRGFAHDLLTGLKSRTRSSDSGGL</sequence>
<name>A0ABM9HZK2_9GAMM</name>
<accession>A0ABM9HZK2</accession>